<dbReference type="EMBL" id="HBGD01010234">
    <property type="protein sequence ID" value="CAD9085138.1"/>
    <property type="molecule type" value="Transcribed_RNA"/>
</dbReference>
<dbReference type="Pfam" id="PF00664">
    <property type="entry name" value="ABC_membrane"/>
    <property type="match status" value="1"/>
</dbReference>
<dbReference type="PANTHER" id="PTHR24221:SF402">
    <property type="entry name" value="IRON-SULFUR CLUSTERS TRANSPORTER ABCB7, MITOCHONDRIAL"/>
    <property type="match status" value="1"/>
</dbReference>
<dbReference type="Pfam" id="PF00005">
    <property type="entry name" value="ABC_tran"/>
    <property type="match status" value="1"/>
</dbReference>
<dbReference type="PANTHER" id="PTHR24221">
    <property type="entry name" value="ATP-BINDING CASSETTE SUB-FAMILY B"/>
    <property type="match status" value="1"/>
</dbReference>
<dbReference type="InterPro" id="IPR039421">
    <property type="entry name" value="Type_1_exporter"/>
</dbReference>
<dbReference type="PROSITE" id="PS50893">
    <property type="entry name" value="ABC_TRANSPORTER_2"/>
    <property type="match status" value="1"/>
</dbReference>
<dbReference type="AlphaFoldDB" id="A0A7S1KTV1"/>
<dbReference type="GO" id="GO:0140359">
    <property type="term" value="F:ABC-type transporter activity"/>
    <property type="evidence" value="ECO:0007669"/>
    <property type="project" value="InterPro"/>
</dbReference>
<keyword evidence="4" id="KW-0547">Nucleotide-binding</keyword>
<evidence type="ECO:0000256" key="2">
    <source>
        <dbReference type="ARBA" id="ARBA00022448"/>
    </source>
</evidence>
<evidence type="ECO:0000259" key="11">
    <source>
        <dbReference type="PROSITE" id="PS50893"/>
    </source>
</evidence>
<dbReference type="GO" id="GO:0005524">
    <property type="term" value="F:ATP binding"/>
    <property type="evidence" value="ECO:0007669"/>
    <property type="project" value="UniProtKB-KW"/>
</dbReference>
<evidence type="ECO:0000256" key="7">
    <source>
        <dbReference type="ARBA" id="ARBA00023136"/>
    </source>
</evidence>
<feature type="domain" description="ABC transmembrane type-1" evidence="12">
    <location>
        <begin position="144"/>
        <end position="428"/>
    </location>
</feature>
<organism evidence="13">
    <name type="scientific">Percolomonas cosmopolitus</name>
    <dbReference type="NCBI Taxonomy" id="63605"/>
    <lineage>
        <taxon>Eukaryota</taxon>
        <taxon>Discoba</taxon>
        <taxon>Heterolobosea</taxon>
        <taxon>Tetramitia</taxon>
        <taxon>Eutetramitia</taxon>
        <taxon>Percolomonadidae</taxon>
        <taxon>Percolomonas</taxon>
    </lineage>
</organism>
<feature type="transmembrane region" description="Helical" evidence="10">
    <location>
        <begin position="376"/>
        <end position="397"/>
    </location>
</feature>
<feature type="region of interest" description="Disordered" evidence="9">
    <location>
        <begin position="714"/>
        <end position="750"/>
    </location>
</feature>
<dbReference type="InterPro" id="IPR003439">
    <property type="entry name" value="ABC_transporter-like_ATP-bd"/>
</dbReference>
<feature type="domain" description="ABC transporter" evidence="11">
    <location>
        <begin position="462"/>
        <end position="697"/>
    </location>
</feature>
<dbReference type="InterPro" id="IPR003593">
    <property type="entry name" value="AAA+_ATPase"/>
</dbReference>
<dbReference type="GO" id="GO:0006879">
    <property type="term" value="P:intracellular iron ion homeostasis"/>
    <property type="evidence" value="ECO:0007669"/>
    <property type="project" value="TreeGrafter"/>
</dbReference>
<evidence type="ECO:0000256" key="1">
    <source>
        <dbReference type="ARBA" id="ARBA00004225"/>
    </source>
</evidence>
<comment type="similarity">
    <text evidence="8">Belongs to the ABC transporter superfamily. ABCB family. Heavy Metal importer (TC 3.A.1.210) subfamily.</text>
</comment>
<feature type="transmembrane region" description="Helical" evidence="10">
    <location>
        <begin position="254"/>
        <end position="279"/>
    </location>
</feature>
<evidence type="ECO:0000256" key="10">
    <source>
        <dbReference type="SAM" id="Phobius"/>
    </source>
</evidence>
<reference evidence="13" key="1">
    <citation type="submission" date="2021-01" db="EMBL/GenBank/DDBJ databases">
        <authorList>
            <person name="Corre E."/>
            <person name="Pelletier E."/>
            <person name="Niang G."/>
            <person name="Scheremetjew M."/>
            <person name="Finn R."/>
            <person name="Kale V."/>
            <person name="Holt S."/>
            <person name="Cochrane G."/>
            <person name="Meng A."/>
            <person name="Brown T."/>
            <person name="Cohen L."/>
        </authorList>
    </citation>
    <scope>NUCLEOTIDE SEQUENCE</scope>
    <source>
        <strain evidence="13">WS</strain>
    </source>
</reference>
<evidence type="ECO:0000256" key="4">
    <source>
        <dbReference type="ARBA" id="ARBA00022741"/>
    </source>
</evidence>
<dbReference type="FunFam" id="1.20.1560.10:FF:000105">
    <property type="entry name" value="ABC transporter B family member 25"/>
    <property type="match status" value="1"/>
</dbReference>
<feature type="transmembrane region" description="Helical" evidence="10">
    <location>
        <begin position="168"/>
        <end position="191"/>
    </location>
</feature>
<dbReference type="InterPro" id="IPR017871">
    <property type="entry name" value="ABC_transporter-like_CS"/>
</dbReference>
<dbReference type="SUPFAM" id="SSF52540">
    <property type="entry name" value="P-loop containing nucleoside triphosphate hydrolases"/>
    <property type="match status" value="1"/>
</dbReference>
<evidence type="ECO:0000259" key="12">
    <source>
        <dbReference type="PROSITE" id="PS50929"/>
    </source>
</evidence>
<evidence type="ECO:0000256" key="8">
    <source>
        <dbReference type="ARBA" id="ARBA00024363"/>
    </source>
</evidence>
<accession>A0A7S1KTV1</accession>
<dbReference type="SMART" id="SM00382">
    <property type="entry name" value="AAA"/>
    <property type="match status" value="1"/>
</dbReference>
<keyword evidence="3 10" id="KW-0812">Transmembrane</keyword>
<gene>
    <name evidence="13" type="ORF">PCOS0759_LOCUS8392</name>
</gene>
<sequence length="750" mass="83375">MFRSSMSHSVMWQLGGNGHRHATRMGASYRRFNLHAASMNYSAASSRKELFFNDQSRVVRFHSFSGKSHKIAGGQQQEKSKCLLHNPLSITQTRPHMAGNFPSSIQKTSESFRVQNSTKRIVKSLIQFIWPKDNPSIKRRVMMSLGFLVSSKMLNVTVPFVFKAAIDSLAMAGVSPYVLGPVGLVLVYGAVRTGASVFNELKSAVFAKVAQSSTRSLALSIFNHLHQMDLKFHLTRKTGGLSSIIDRGKRGVNFILSSLLFNVVPTIFELSMVCTILWVKMGPEFALTALSAVVAYSTFTILTTSWRTKFRKHMNKHEGEASQKAVDSLINWETVKYFGNEKHEANRYEEHLKKYESSALKTQHSLAFLNGGQSTIFSIALTAIMYMTVNGVMAGSMTVGDLVMVNGLLFQLSIPLNFLGTVYREISQAVTDMENMFGLLDTKSQVTEIPDAPPLQITDGRIEFEDVTFAYEEERPILQGISFVAEPGTTIGIVGPSGSGKSTIARLLFRFFDVNGGRILIDGQDVCRVTLESLRKKIGVVPQDIVLFNETLEYNLRYGNMNATQEDLDDAIDKAMLRELINRLPKGLQTQCGERGLILSGGEKQRVALARCILKRPKILLCDESTSSLDTQTERRIMESIKDVSQGCTTITIAHRLSTIKNADRIIVLGSNGKIAESGTHNDLLANHGIYYGLWKKQIHQSNESVATAFKEVAEASPIKETSTSRPKDAIQEEVHMKESDKHLTGRKHQ</sequence>
<evidence type="ECO:0000256" key="6">
    <source>
        <dbReference type="ARBA" id="ARBA00022989"/>
    </source>
</evidence>
<name>A0A7S1KTV1_9EUKA</name>
<dbReference type="PROSITE" id="PS00211">
    <property type="entry name" value="ABC_TRANSPORTER_1"/>
    <property type="match status" value="1"/>
</dbReference>
<protein>
    <submittedName>
        <fullName evidence="13">Uncharacterized protein</fullName>
    </submittedName>
</protein>
<feature type="transmembrane region" description="Helical" evidence="10">
    <location>
        <begin position="285"/>
        <end position="306"/>
    </location>
</feature>
<dbReference type="FunFam" id="3.40.50.300:FF:000287">
    <property type="entry name" value="Multidrug ABC transporter ATP-binding protein"/>
    <property type="match status" value="1"/>
</dbReference>
<dbReference type="InterPro" id="IPR036640">
    <property type="entry name" value="ABC1_TM_sf"/>
</dbReference>
<feature type="compositionally biased region" description="Basic and acidic residues" evidence="9">
    <location>
        <begin position="726"/>
        <end position="744"/>
    </location>
</feature>
<dbReference type="InterPro" id="IPR011527">
    <property type="entry name" value="ABC1_TM_dom"/>
</dbReference>
<dbReference type="InterPro" id="IPR027417">
    <property type="entry name" value="P-loop_NTPase"/>
</dbReference>
<keyword evidence="6 10" id="KW-1133">Transmembrane helix</keyword>
<keyword evidence="7 10" id="KW-0472">Membrane</keyword>
<keyword evidence="2" id="KW-0813">Transport</keyword>
<dbReference type="CDD" id="cd18582">
    <property type="entry name" value="ABC_6TM_ATM1_ABCB7"/>
    <property type="match status" value="1"/>
</dbReference>
<dbReference type="Gene3D" id="3.40.50.300">
    <property type="entry name" value="P-loop containing nucleotide triphosphate hydrolases"/>
    <property type="match status" value="1"/>
</dbReference>
<dbReference type="Gene3D" id="1.20.1560.10">
    <property type="entry name" value="ABC transporter type 1, transmembrane domain"/>
    <property type="match status" value="1"/>
</dbReference>
<dbReference type="PROSITE" id="PS50929">
    <property type="entry name" value="ABC_TM1F"/>
    <property type="match status" value="1"/>
</dbReference>
<dbReference type="GO" id="GO:0016887">
    <property type="term" value="F:ATP hydrolysis activity"/>
    <property type="evidence" value="ECO:0007669"/>
    <property type="project" value="InterPro"/>
</dbReference>
<evidence type="ECO:0000313" key="13">
    <source>
        <dbReference type="EMBL" id="CAD9085138.1"/>
    </source>
</evidence>
<comment type="subcellular location">
    <subcellularLocation>
        <location evidence="1">Mitochondrion membrane</location>
        <topology evidence="1">Multi-pass membrane protein</topology>
    </subcellularLocation>
</comment>
<keyword evidence="5" id="KW-0067">ATP-binding</keyword>
<evidence type="ECO:0000256" key="9">
    <source>
        <dbReference type="SAM" id="MobiDB-lite"/>
    </source>
</evidence>
<proteinExistence type="inferred from homology"/>
<evidence type="ECO:0000256" key="5">
    <source>
        <dbReference type="ARBA" id="ARBA00022840"/>
    </source>
</evidence>
<dbReference type="SUPFAM" id="SSF90123">
    <property type="entry name" value="ABC transporter transmembrane region"/>
    <property type="match status" value="1"/>
</dbReference>
<dbReference type="GO" id="GO:0005743">
    <property type="term" value="C:mitochondrial inner membrane"/>
    <property type="evidence" value="ECO:0007669"/>
    <property type="project" value="TreeGrafter"/>
</dbReference>
<evidence type="ECO:0000256" key="3">
    <source>
        <dbReference type="ARBA" id="ARBA00022692"/>
    </source>
</evidence>